<gene>
    <name evidence="1" type="ORF">POCTA_138.1.T1290042</name>
</gene>
<dbReference type="Proteomes" id="UP000683925">
    <property type="component" value="Unassembled WGS sequence"/>
</dbReference>
<dbReference type="EMBL" id="CAJJDP010000129">
    <property type="protein sequence ID" value="CAD8203090.1"/>
    <property type="molecule type" value="Genomic_DNA"/>
</dbReference>
<evidence type="ECO:0000313" key="2">
    <source>
        <dbReference type="Proteomes" id="UP000683925"/>
    </source>
</evidence>
<protein>
    <submittedName>
        <fullName evidence="1">Uncharacterized protein</fullName>
    </submittedName>
</protein>
<organism evidence="1 2">
    <name type="scientific">Paramecium octaurelia</name>
    <dbReference type="NCBI Taxonomy" id="43137"/>
    <lineage>
        <taxon>Eukaryota</taxon>
        <taxon>Sar</taxon>
        <taxon>Alveolata</taxon>
        <taxon>Ciliophora</taxon>
        <taxon>Intramacronucleata</taxon>
        <taxon>Oligohymenophorea</taxon>
        <taxon>Peniculida</taxon>
        <taxon>Parameciidae</taxon>
        <taxon>Paramecium</taxon>
    </lineage>
</organism>
<dbReference type="OMA" id="AFQFPLK"/>
<sequence>MILQANFHYEILKIEKLASASAKNGNDLFESIGKLTSNIEQKIIYLDNTYQKVFAISKVELVRLPDEMKNLESFIDLIFHIACQKGIKTIAFHLRKEKITNKNISIHESEKILQLLAEVNKQQDSDQQAKQEKRSTFYALSEGDYIGMRKKLNLLFYGREDIQDFIREHKQEQEQIFSLLIQIPNTNRSSSCYIQNRNEIVTVLSNFQIKQAQLYETNLQWTTIKQENKMPKLFLEIKVIESKIMKNNFTYETTLTIDTHQKTQNHLMFVFNQKVLAFQFPLKFRDN</sequence>
<name>A0A8S1XPS0_PAROT</name>
<proteinExistence type="predicted"/>
<dbReference type="AlphaFoldDB" id="A0A8S1XPS0"/>
<evidence type="ECO:0000313" key="1">
    <source>
        <dbReference type="EMBL" id="CAD8203090.1"/>
    </source>
</evidence>
<keyword evidence="2" id="KW-1185">Reference proteome</keyword>
<reference evidence="1" key="1">
    <citation type="submission" date="2021-01" db="EMBL/GenBank/DDBJ databases">
        <authorList>
            <consortium name="Genoscope - CEA"/>
            <person name="William W."/>
        </authorList>
    </citation>
    <scope>NUCLEOTIDE SEQUENCE</scope>
</reference>
<dbReference type="OrthoDB" id="306716at2759"/>
<accession>A0A8S1XPS0</accession>
<comment type="caution">
    <text evidence="1">The sequence shown here is derived from an EMBL/GenBank/DDBJ whole genome shotgun (WGS) entry which is preliminary data.</text>
</comment>